<comment type="subcellular location">
    <subcellularLocation>
        <location evidence="5">Cytoplasm</location>
    </subcellularLocation>
</comment>
<dbReference type="HAMAP" id="MF_00167">
    <property type="entry name" value="CsrA"/>
    <property type="match status" value="1"/>
</dbReference>
<evidence type="ECO:0000256" key="1">
    <source>
        <dbReference type="ARBA" id="ARBA00022490"/>
    </source>
</evidence>
<reference evidence="6 7" key="1">
    <citation type="journal article" date="2016" name="Nat. Commun.">
        <title>Thousands of microbial genomes shed light on interconnected biogeochemical processes in an aquifer system.</title>
        <authorList>
            <person name="Anantharaman K."/>
            <person name="Brown C.T."/>
            <person name="Hug L.A."/>
            <person name="Sharon I."/>
            <person name="Castelle C.J."/>
            <person name="Probst A.J."/>
            <person name="Thomas B.C."/>
            <person name="Singh A."/>
            <person name="Wilkins M.J."/>
            <person name="Karaoz U."/>
            <person name="Brodie E.L."/>
            <person name="Williams K.H."/>
            <person name="Hubbard S.S."/>
            <person name="Banfield J.F."/>
        </authorList>
    </citation>
    <scope>NUCLEOTIDE SEQUENCE [LARGE SCALE GENOMIC DNA]</scope>
</reference>
<evidence type="ECO:0000256" key="2">
    <source>
        <dbReference type="ARBA" id="ARBA00022845"/>
    </source>
</evidence>
<name>A0A1F6U0W6_9PROT</name>
<organism evidence="6 7">
    <name type="scientific">Candidatus Muproteobacteria bacterium RIFCSPLOWO2_01_FULL_60_18</name>
    <dbReference type="NCBI Taxonomy" id="1817768"/>
    <lineage>
        <taxon>Bacteria</taxon>
        <taxon>Pseudomonadati</taxon>
        <taxon>Pseudomonadota</taxon>
        <taxon>Candidatus Muproteobacteria</taxon>
    </lineage>
</organism>
<gene>
    <name evidence="5" type="primary">csrA</name>
    <name evidence="6" type="ORF">A3A87_07305</name>
</gene>
<dbReference type="GO" id="GO:0006402">
    <property type="term" value="P:mRNA catabolic process"/>
    <property type="evidence" value="ECO:0007669"/>
    <property type="project" value="InterPro"/>
</dbReference>
<dbReference type="GO" id="GO:0044781">
    <property type="term" value="P:bacterial-type flagellum organization"/>
    <property type="evidence" value="ECO:0007669"/>
    <property type="project" value="UniProtKB-KW"/>
</dbReference>
<dbReference type="InterPro" id="IPR036107">
    <property type="entry name" value="CsrA_sf"/>
</dbReference>
<dbReference type="Pfam" id="PF02599">
    <property type="entry name" value="CsrA"/>
    <property type="match status" value="1"/>
</dbReference>
<dbReference type="GO" id="GO:0005829">
    <property type="term" value="C:cytosol"/>
    <property type="evidence" value="ECO:0007669"/>
    <property type="project" value="TreeGrafter"/>
</dbReference>
<evidence type="ECO:0000256" key="4">
    <source>
        <dbReference type="ARBA" id="ARBA00023159"/>
    </source>
</evidence>
<protein>
    <recommendedName>
        <fullName evidence="5">Translational regulator CsrA</fullName>
    </recommendedName>
</protein>
<evidence type="ECO:0000256" key="3">
    <source>
        <dbReference type="ARBA" id="ARBA00022884"/>
    </source>
</evidence>
<dbReference type="GO" id="GO:0048027">
    <property type="term" value="F:mRNA 5'-UTR binding"/>
    <property type="evidence" value="ECO:0007669"/>
    <property type="project" value="UniProtKB-UniRule"/>
</dbReference>
<dbReference type="Gene3D" id="2.60.40.4380">
    <property type="entry name" value="Translational regulator CsrA"/>
    <property type="match status" value="1"/>
</dbReference>
<accession>A0A1F6U0W6</accession>
<comment type="subunit">
    <text evidence="5">Homodimer; the beta-strands of each monomer intercalate to form a hydrophobic core, while the alpha-helices form wings that extend away from the core.</text>
</comment>
<comment type="similarity">
    <text evidence="5">Belongs to the CsrA/RsmA family.</text>
</comment>
<evidence type="ECO:0000313" key="7">
    <source>
        <dbReference type="Proteomes" id="UP000179037"/>
    </source>
</evidence>
<dbReference type="GO" id="GO:0045947">
    <property type="term" value="P:negative regulation of translational initiation"/>
    <property type="evidence" value="ECO:0007669"/>
    <property type="project" value="UniProtKB-UniRule"/>
</dbReference>
<keyword evidence="1 5" id="KW-0963">Cytoplasm</keyword>
<dbReference type="SUPFAM" id="SSF117130">
    <property type="entry name" value="CsrA-like"/>
    <property type="match status" value="1"/>
</dbReference>
<proteinExistence type="inferred from homology"/>
<keyword evidence="2 5" id="KW-0810">Translation regulation</keyword>
<dbReference type="NCBIfam" id="TIGR00202">
    <property type="entry name" value="csrA"/>
    <property type="match status" value="1"/>
</dbReference>
<dbReference type="PANTHER" id="PTHR34984:SF1">
    <property type="entry name" value="CARBON STORAGE REGULATOR"/>
    <property type="match status" value="1"/>
</dbReference>
<dbReference type="GO" id="GO:1902208">
    <property type="term" value="P:regulation of bacterial-type flagellum assembly"/>
    <property type="evidence" value="ECO:0007669"/>
    <property type="project" value="UniProtKB-UniRule"/>
</dbReference>
<sequence length="73" mass="7900">MLILTRRIGETLNIGDDVQVTVLGIKGNQVRIGVAAPKEIPVHREEIYERIKKEKEAGVVHPMPGMAQGGGKG</sequence>
<keyword evidence="5" id="KW-1005">Bacterial flagellum biogenesis</keyword>
<dbReference type="PANTHER" id="PTHR34984">
    <property type="entry name" value="CARBON STORAGE REGULATOR"/>
    <property type="match status" value="1"/>
</dbReference>
<keyword evidence="3 5" id="KW-0694">RNA-binding</keyword>
<keyword evidence="5" id="KW-0678">Repressor</keyword>
<evidence type="ECO:0000313" key="6">
    <source>
        <dbReference type="EMBL" id="OGI50980.1"/>
    </source>
</evidence>
<dbReference type="AlphaFoldDB" id="A0A1F6U0W6"/>
<dbReference type="STRING" id="1817768.A3A87_07305"/>
<dbReference type="GO" id="GO:0006109">
    <property type="term" value="P:regulation of carbohydrate metabolic process"/>
    <property type="evidence" value="ECO:0007669"/>
    <property type="project" value="InterPro"/>
</dbReference>
<comment type="function">
    <text evidence="5">A translational regulator that binds mRNA to regulate translation initiation and/or mRNA stability. Usually binds in the 5'-UTR at or near the Shine-Dalgarno sequence preventing ribosome-binding, thus repressing translation. Its main target seems to be the major flagellin gene, while its function is anatagonized by FliW.</text>
</comment>
<keyword evidence="4" id="KW-0010">Activator</keyword>
<evidence type="ECO:0000256" key="5">
    <source>
        <dbReference type="HAMAP-Rule" id="MF_00167"/>
    </source>
</evidence>
<dbReference type="Proteomes" id="UP000179037">
    <property type="component" value="Unassembled WGS sequence"/>
</dbReference>
<dbReference type="NCBIfam" id="NF002469">
    <property type="entry name" value="PRK01712.1"/>
    <property type="match status" value="1"/>
</dbReference>
<dbReference type="InterPro" id="IPR003751">
    <property type="entry name" value="CsrA"/>
</dbReference>
<comment type="caution">
    <text evidence="6">The sequence shown here is derived from an EMBL/GenBank/DDBJ whole genome shotgun (WGS) entry which is preliminary data.</text>
</comment>
<dbReference type="FunFam" id="2.60.40.4380:FF:000001">
    <property type="entry name" value="Translational regulator CsrA"/>
    <property type="match status" value="1"/>
</dbReference>
<dbReference type="EMBL" id="MFTC01000054">
    <property type="protein sequence ID" value="OGI50980.1"/>
    <property type="molecule type" value="Genomic_DNA"/>
</dbReference>